<dbReference type="GO" id="GO:0042026">
    <property type="term" value="P:protein refolding"/>
    <property type="evidence" value="ECO:0007669"/>
    <property type="project" value="TreeGrafter"/>
</dbReference>
<dbReference type="SUPFAM" id="SSF118352">
    <property type="entry name" value="HSP33 redox switch-like"/>
    <property type="match status" value="1"/>
</dbReference>
<keyword evidence="7" id="KW-1185">Reference proteome</keyword>
<dbReference type="EMBL" id="BBIO01000010">
    <property type="protein sequence ID" value="GAK45547.1"/>
    <property type="molecule type" value="Genomic_DNA"/>
</dbReference>
<evidence type="ECO:0000256" key="3">
    <source>
        <dbReference type="ARBA" id="ARBA00023157"/>
    </source>
</evidence>
<dbReference type="RefSeq" id="WP_045446775.1">
    <property type="nucleotide sequence ID" value="NZ_BBIO01000010.1"/>
</dbReference>
<name>A0A081BBX9_9HYPH</name>
<dbReference type="STRING" id="1333998.M2A_2046"/>
<evidence type="ECO:0000313" key="7">
    <source>
        <dbReference type="Proteomes" id="UP000028702"/>
    </source>
</evidence>
<sequence>MSYIGDDLITPFQIEGMSVRGRVARLGPLVNEVLTRHNYKEPVSVLLGEALTLAALLGSALKFDGRLTLQTKGDGPVSMLVADYEAPGRLRGYAHTDEEALEAAIADGRVTSADLVGSGYLAMTIDQGPDMERYQGIVELDPRGLAECAHAYFAQSEQIATSIRLAVAPLFDRDAEGHGQTEWRAGAIMIQHLARDGGLTGHKEDEEEAQPLTQEEKDWEHAAVLLDTVEDHELLDPQVTPDRLLFRLYHEDGVRVYPPHEVAFGCRCSAERMEEVLTRFDDADIDEMTVDGAIETRCEFCAQVYHFDPEALKRAGKEKTE</sequence>
<dbReference type="InterPro" id="IPR016153">
    <property type="entry name" value="Heat_shock_Hsp33_N"/>
</dbReference>
<dbReference type="NCBIfam" id="NF002386">
    <property type="entry name" value="PRK01402.1"/>
    <property type="match status" value="1"/>
</dbReference>
<dbReference type="InterPro" id="IPR016154">
    <property type="entry name" value="Heat_shock_Hsp33_C"/>
</dbReference>
<dbReference type="eggNOG" id="COG1281">
    <property type="taxonomic scope" value="Bacteria"/>
</dbReference>
<dbReference type="PANTHER" id="PTHR30111">
    <property type="entry name" value="33 KDA CHAPERONIN"/>
    <property type="match status" value="1"/>
</dbReference>
<organism evidence="6 7">
    <name type="scientific">Tepidicaulis marinus</name>
    <dbReference type="NCBI Taxonomy" id="1333998"/>
    <lineage>
        <taxon>Bacteria</taxon>
        <taxon>Pseudomonadati</taxon>
        <taxon>Pseudomonadota</taxon>
        <taxon>Alphaproteobacteria</taxon>
        <taxon>Hyphomicrobiales</taxon>
        <taxon>Parvibaculaceae</taxon>
        <taxon>Tepidicaulis</taxon>
    </lineage>
</organism>
<dbReference type="Gene3D" id="3.90.1280.10">
    <property type="entry name" value="HSP33 redox switch-like"/>
    <property type="match status" value="1"/>
</dbReference>
<dbReference type="CDD" id="cd00498">
    <property type="entry name" value="Hsp33"/>
    <property type="match status" value="1"/>
</dbReference>
<dbReference type="Pfam" id="PF01430">
    <property type="entry name" value="HSP33"/>
    <property type="match status" value="1"/>
</dbReference>
<reference evidence="6 7" key="1">
    <citation type="submission" date="2014-07" db="EMBL/GenBank/DDBJ databases">
        <title>Tepidicaulis marinum gen. nov., sp. nov., a novel marine bacterium denitrifying nitrate to nitrous oxide strictly under microaerobic conditions.</title>
        <authorList>
            <person name="Takeuchi M."/>
            <person name="Yamagishi T."/>
            <person name="Kamagata Y."/>
            <person name="Oshima K."/>
            <person name="Hattori M."/>
            <person name="Katayama T."/>
            <person name="Hanada S."/>
            <person name="Tamaki H."/>
            <person name="Marumo K."/>
            <person name="Maeda H."/>
            <person name="Nedachi M."/>
            <person name="Iwasaki W."/>
            <person name="Suwa Y."/>
            <person name="Sakata S."/>
        </authorList>
    </citation>
    <scope>NUCLEOTIDE SEQUENCE [LARGE SCALE GENOMIC DNA]</scope>
    <source>
        <strain evidence="6 7">MA2</strain>
    </source>
</reference>
<dbReference type="SUPFAM" id="SSF64397">
    <property type="entry name" value="Hsp33 domain"/>
    <property type="match status" value="1"/>
</dbReference>
<accession>A0A081BBX9</accession>
<proteinExistence type="predicted"/>
<dbReference type="InterPro" id="IPR000397">
    <property type="entry name" value="Heat_shock_Hsp33"/>
</dbReference>
<evidence type="ECO:0000256" key="1">
    <source>
        <dbReference type="ARBA" id="ARBA00022490"/>
    </source>
</evidence>
<keyword evidence="2" id="KW-0862">Zinc</keyword>
<keyword evidence="4" id="KW-0143">Chaperone</keyword>
<dbReference type="GO" id="GO:0005737">
    <property type="term" value="C:cytoplasm"/>
    <property type="evidence" value="ECO:0007669"/>
    <property type="project" value="InterPro"/>
</dbReference>
<evidence type="ECO:0000313" key="6">
    <source>
        <dbReference type="EMBL" id="GAK45547.1"/>
    </source>
</evidence>
<comment type="caution">
    <text evidence="6">The sequence shown here is derived from an EMBL/GenBank/DDBJ whole genome shotgun (WGS) entry which is preliminary data.</text>
</comment>
<gene>
    <name evidence="6" type="ORF">M2A_2046</name>
</gene>
<dbReference type="PANTHER" id="PTHR30111:SF1">
    <property type="entry name" value="33 KDA CHAPERONIN"/>
    <property type="match status" value="1"/>
</dbReference>
<dbReference type="GO" id="GO:0051082">
    <property type="term" value="F:unfolded protein binding"/>
    <property type="evidence" value="ECO:0007669"/>
    <property type="project" value="InterPro"/>
</dbReference>
<evidence type="ECO:0000256" key="2">
    <source>
        <dbReference type="ARBA" id="ARBA00022833"/>
    </source>
</evidence>
<dbReference type="GO" id="GO:0044183">
    <property type="term" value="F:protein folding chaperone"/>
    <property type="evidence" value="ECO:0007669"/>
    <property type="project" value="TreeGrafter"/>
</dbReference>
<protein>
    <submittedName>
        <fullName evidence="6">Hsp33 protein</fullName>
    </submittedName>
</protein>
<dbReference type="AlphaFoldDB" id="A0A081BBX9"/>
<dbReference type="Gene3D" id="1.10.287.480">
    <property type="entry name" value="helix hairpin bin"/>
    <property type="match status" value="1"/>
</dbReference>
<keyword evidence="1" id="KW-0963">Cytoplasm</keyword>
<dbReference type="PIRSF" id="PIRSF005261">
    <property type="entry name" value="Heat_shock_Hsp33"/>
    <property type="match status" value="1"/>
</dbReference>
<dbReference type="Proteomes" id="UP000028702">
    <property type="component" value="Unassembled WGS sequence"/>
</dbReference>
<dbReference type="Gene3D" id="3.55.30.10">
    <property type="entry name" value="Hsp33 domain"/>
    <property type="match status" value="1"/>
</dbReference>
<keyword evidence="5" id="KW-0676">Redox-active center</keyword>
<evidence type="ECO:0000256" key="5">
    <source>
        <dbReference type="ARBA" id="ARBA00023284"/>
    </source>
</evidence>
<dbReference type="InterPro" id="IPR023212">
    <property type="entry name" value="Hsp33_helix_hairpin_bin_dom_sf"/>
</dbReference>
<evidence type="ECO:0000256" key="4">
    <source>
        <dbReference type="ARBA" id="ARBA00023186"/>
    </source>
</evidence>
<keyword evidence="3" id="KW-1015">Disulfide bond</keyword>